<dbReference type="EMBL" id="JAOZFE010000003">
    <property type="protein sequence ID" value="MCW0953217.1"/>
    <property type="molecule type" value="Genomic_DNA"/>
</dbReference>
<gene>
    <name evidence="3" type="ORF">OIT44_03900</name>
</gene>
<dbReference type="InterPro" id="IPR010056">
    <property type="entry name" value="Phage_rep_org__N"/>
</dbReference>
<dbReference type="InterPro" id="IPR053162">
    <property type="entry name" value="DnaD"/>
</dbReference>
<evidence type="ECO:0000313" key="4">
    <source>
        <dbReference type="Proteomes" id="UP001526225"/>
    </source>
</evidence>
<dbReference type="NCBIfam" id="TIGR02220">
    <property type="entry name" value="phg_TIGR02220"/>
    <property type="match status" value="1"/>
</dbReference>
<organism evidence="3 4">
    <name type="scientific">Weissella ceti</name>
    <dbReference type="NCBI Taxonomy" id="759620"/>
    <lineage>
        <taxon>Bacteria</taxon>
        <taxon>Bacillati</taxon>
        <taxon>Bacillota</taxon>
        <taxon>Bacilli</taxon>
        <taxon>Lactobacillales</taxon>
        <taxon>Lactobacillaceae</taxon>
        <taxon>Weissella</taxon>
    </lineage>
</organism>
<dbReference type="Pfam" id="PF09681">
    <property type="entry name" value="Phage_rep_org_N"/>
    <property type="match status" value="1"/>
</dbReference>
<comment type="caution">
    <text evidence="3">The sequence shown here is derived from an EMBL/GenBank/DDBJ whole genome shotgun (WGS) entry which is preliminary data.</text>
</comment>
<accession>A0ABT3E499</accession>
<feature type="domain" description="Phage conserved hypothetical protein C-terminal" evidence="1">
    <location>
        <begin position="188"/>
        <end position="259"/>
    </location>
</feature>
<dbReference type="RefSeq" id="WP_213409637.1">
    <property type="nucleotide sequence ID" value="NZ_CP074441.1"/>
</dbReference>
<dbReference type="PANTHER" id="PTHR37293:SF7">
    <property type="entry name" value="HYPOTHETICAL PHAGE PROTEIN"/>
    <property type="match status" value="1"/>
</dbReference>
<sequence length="277" mass="31961">MAEITWIKLKTTMFDDEKIRLIQSMPEADAVIVIWIRLLVLAGKTNDDGLIYIQRNMPYSDEMLSTLFNKPVNVIRLALKALEKFGMIDLNEDGLIEIHNWEKHQNVSGMDKIREDSAKRSKTYRERKRQKALGHVEDGKNDEKTVVTSRVTSRHATEEDIDKEEDKEYINPLSGKPAEQEKIPYSEIIEYLNQKTGKRYKASSAANKKLIKARFGEKATLDDFKIVVDNMVTNWTGTEYEKYLQPSTLFSNKFDKYLNQTPTQAPKKDAGRYGGLF</sequence>
<dbReference type="Proteomes" id="UP001526225">
    <property type="component" value="Unassembled WGS sequence"/>
</dbReference>
<evidence type="ECO:0000259" key="2">
    <source>
        <dbReference type="Pfam" id="PF09681"/>
    </source>
</evidence>
<dbReference type="Pfam" id="PF09524">
    <property type="entry name" value="Phg_2220_C"/>
    <property type="match status" value="1"/>
</dbReference>
<evidence type="ECO:0000313" key="3">
    <source>
        <dbReference type="EMBL" id="MCW0953217.1"/>
    </source>
</evidence>
<proteinExistence type="predicted"/>
<reference evidence="3 4" key="1">
    <citation type="submission" date="2022-10" db="EMBL/GenBank/DDBJ databases">
        <title>Weissella fermenti sp. nov., isolated from fermented cabbage.</title>
        <authorList>
            <person name="Lee J.K."/>
            <person name="Baek J.H."/>
            <person name="Choi D.G."/>
            <person name="Kim J.M."/>
            <person name="Jeon C.O."/>
        </authorList>
    </citation>
    <scope>NUCLEOTIDE SEQUENCE [LARGE SCALE GENOMIC DNA]</scope>
    <source>
        <strain evidence="3 4">KACC 18534</strain>
    </source>
</reference>
<dbReference type="PANTHER" id="PTHR37293">
    <property type="entry name" value="PHAGE REPLICATION PROTEIN-RELATED"/>
    <property type="match status" value="1"/>
</dbReference>
<protein>
    <submittedName>
        <fullName evidence="3">Phage replisome organizer N-terminal domain-containing protein</fullName>
    </submittedName>
</protein>
<feature type="domain" description="Phage replisome organiser N-terminal" evidence="2">
    <location>
        <begin position="6"/>
        <end position="126"/>
    </location>
</feature>
<dbReference type="NCBIfam" id="TIGR01714">
    <property type="entry name" value="phage_rep_org_N"/>
    <property type="match status" value="1"/>
</dbReference>
<name>A0ABT3E499_9LACO</name>
<evidence type="ECO:0000259" key="1">
    <source>
        <dbReference type="Pfam" id="PF09524"/>
    </source>
</evidence>
<dbReference type="InterPro" id="IPR011741">
    <property type="entry name" value="Phg_2220_C"/>
</dbReference>
<keyword evidence="4" id="KW-1185">Reference proteome</keyword>